<keyword evidence="1" id="KW-0547">Nucleotide-binding</keyword>
<name>A0A0C2VGH2_9BACL</name>
<dbReference type="InterPro" id="IPR003495">
    <property type="entry name" value="CobW/HypB/UreG_nucleotide-bd"/>
</dbReference>
<evidence type="ECO:0000256" key="1">
    <source>
        <dbReference type="ARBA" id="ARBA00022741"/>
    </source>
</evidence>
<evidence type="ECO:0000313" key="7">
    <source>
        <dbReference type="EMBL" id="KIL47977.1"/>
    </source>
</evidence>
<evidence type="ECO:0000256" key="5">
    <source>
        <dbReference type="ARBA" id="ARBA00049117"/>
    </source>
</evidence>
<dbReference type="InterPro" id="IPR027417">
    <property type="entry name" value="P-loop_NTPase"/>
</dbReference>
<comment type="similarity">
    <text evidence="4">Belongs to the SIMIBI class G3E GTPase family. ZNG1 subfamily.</text>
</comment>
<protein>
    <submittedName>
        <fullName evidence="7">Cobalamin biosynthesis protein</fullName>
    </submittedName>
</protein>
<dbReference type="SMART" id="SM00833">
    <property type="entry name" value="CobW_C"/>
    <property type="match status" value="1"/>
</dbReference>
<dbReference type="Gene3D" id="3.30.1220.10">
    <property type="entry name" value="CobW-like, C-terminal domain"/>
    <property type="match status" value="1"/>
</dbReference>
<dbReference type="SUPFAM" id="SSF90002">
    <property type="entry name" value="Hypothetical protein YjiA, C-terminal domain"/>
    <property type="match status" value="1"/>
</dbReference>
<dbReference type="Proteomes" id="UP000031972">
    <property type="component" value="Unassembled WGS sequence"/>
</dbReference>
<proteinExistence type="inferred from homology"/>
<dbReference type="OrthoDB" id="9808822at2"/>
<dbReference type="CDD" id="cd03112">
    <property type="entry name" value="CobW-like"/>
    <property type="match status" value="1"/>
</dbReference>
<dbReference type="Pfam" id="PF02492">
    <property type="entry name" value="cobW"/>
    <property type="match status" value="1"/>
</dbReference>
<evidence type="ECO:0000256" key="3">
    <source>
        <dbReference type="ARBA" id="ARBA00023186"/>
    </source>
</evidence>
<dbReference type="InterPro" id="IPR011629">
    <property type="entry name" value="CobW-like_C"/>
</dbReference>
<gene>
    <name evidence="7" type="ORF">KR50_21440</name>
</gene>
<dbReference type="RefSeq" id="WP_041057899.1">
    <property type="nucleotide sequence ID" value="NZ_JXRR01000014.1"/>
</dbReference>
<evidence type="ECO:0000313" key="8">
    <source>
        <dbReference type="Proteomes" id="UP000031972"/>
    </source>
</evidence>
<organism evidence="7 8">
    <name type="scientific">Jeotgalibacillus campisalis</name>
    <dbReference type="NCBI Taxonomy" id="220754"/>
    <lineage>
        <taxon>Bacteria</taxon>
        <taxon>Bacillati</taxon>
        <taxon>Bacillota</taxon>
        <taxon>Bacilli</taxon>
        <taxon>Bacillales</taxon>
        <taxon>Caryophanaceae</taxon>
        <taxon>Jeotgalibacillus</taxon>
    </lineage>
</organism>
<dbReference type="EMBL" id="JXRR01000014">
    <property type="protein sequence ID" value="KIL47977.1"/>
    <property type="molecule type" value="Genomic_DNA"/>
</dbReference>
<sequence length="306" mass="34744">MLQNKKAVYLISGFLGSGKTSLLKQLIQLHKEDHLTPAILMNEIGRISIDSNEVDDDLPLAELLDGCICCTIQDKLESQLQELLFNETFDSILIETTGAAHPVQVIDAVMSPLFASEFEFKGIITVVDALQWTKKGEYSPQVLQLMREQIKHASLILLNKTDLVSEMNQGMIVNELQSINSKSKLILTSHSKISKQALKHMMPVPFEQVTKVRVKEELSLQAMVHTFIGKINRNDFEDWIQSIEGTVYRMKGYVPFSGEKYPMLFHYSYGMPVFFPEDMTMPKNLVIIGEGINQPKILEQLRNLEK</sequence>
<dbReference type="GO" id="GO:0000166">
    <property type="term" value="F:nucleotide binding"/>
    <property type="evidence" value="ECO:0007669"/>
    <property type="project" value="UniProtKB-KW"/>
</dbReference>
<keyword evidence="2" id="KW-0378">Hydrolase</keyword>
<comment type="catalytic activity">
    <reaction evidence="5">
        <text>GTP + H2O = GDP + phosphate + H(+)</text>
        <dbReference type="Rhea" id="RHEA:19669"/>
        <dbReference type="ChEBI" id="CHEBI:15377"/>
        <dbReference type="ChEBI" id="CHEBI:15378"/>
        <dbReference type="ChEBI" id="CHEBI:37565"/>
        <dbReference type="ChEBI" id="CHEBI:43474"/>
        <dbReference type="ChEBI" id="CHEBI:58189"/>
    </reaction>
    <physiologicalReaction direction="left-to-right" evidence="5">
        <dbReference type="Rhea" id="RHEA:19670"/>
    </physiologicalReaction>
</comment>
<keyword evidence="3" id="KW-0143">Chaperone</keyword>
<dbReference type="GO" id="GO:0016787">
    <property type="term" value="F:hydrolase activity"/>
    <property type="evidence" value="ECO:0007669"/>
    <property type="project" value="UniProtKB-KW"/>
</dbReference>
<dbReference type="SUPFAM" id="SSF52540">
    <property type="entry name" value="P-loop containing nucleoside triphosphate hydrolases"/>
    <property type="match status" value="1"/>
</dbReference>
<dbReference type="InterPro" id="IPR036627">
    <property type="entry name" value="CobW-likC_sf"/>
</dbReference>
<evidence type="ECO:0000256" key="2">
    <source>
        <dbReference type="ARBA" id="ARBA00022801"/>
    </source>
</evidence>
<dbReference type="PANTHER" id="PTHR13748">
    <property type="entry name" value="COBW-RELATED"/>
    <property type="match status" value="1"/>
</dbReference>
<evidence type="ECO:0000259" key="6">
    <source>
        <dbReference type="SMART" id="SM00833"/>
    </source>
</evidence>
<dbReference type="Pfam" id="PF07683">
    <property type="entry name" value="CobW_C"/>
    <property type="match status" value="1"/>
</dbReference>
<dbReference type="InterPro" id="IPR051316">
    <property type="entry name" value="Zinc-reg_GTPase_activator"/>
</dbReference>
<feature type="domain" description="CobW C-terminal" evidence="6">
    <location>
        <begin position="220"/>
        <end position="305"/>
    </location>
</feature>
<comment type="caution">
    <text evidence="7">The sequence shown here is derived from an EMBL/GenBank/DDBJ whole genome shotgun (WGS) entry which is preliminary data.</text>
</comment>
<accession>A0A0C2VGH2</accession>
<dbReference type="GO" id="GO:0005737">
    <property type="term" value="C:cytoplasm"/>
    <property type="evidence" value="ECO:0007669"/>
    <property type="project" value="TreeGrafter"/>
</dbReference>
<dbReference type="Gene3D" id="3.40.50.300">
    <property type="entry name" value="P-loop containing nucleotide triphosphate hydrolases"/>
    <property type="match status" value="1"/>
</dbReference>
<evidence type="ECO:0000256" key="4">
    <source>
        <dbReference type="ARBA" id="ARBA00034320"/>
    </source>
</evidence>
<dbReference type="AlphaFoldDB" id="A0A0C2VGH2"/>
<dbReference type="PATRIC" id="fig|220754.4.peg.2160"/>
<reference evidence="7 8" key="1">
    <citation type="submission" date="2015-01" db="EMBL/GenBank/DDBJ databases">
        <title>Jeotgalibacillus campisalis genome sequencing.</title>
        <authorList>
            <person name="Goh K.M."/>
            <person name="Chan K.-G."/>
            <person name="Yaakop A.S."/>
            <person name="Ee R."/>
            <person name="Gan H.M."/>
            <person name="Chan C.S."/>
        </authorList>
    </citation>
    <scope>NUCLEOTIDE SEQUENCE [LARGE SCALE GENOMIC DNA]</scope>
    <source>
        <strain evidence="7 8">SF-57</strain>
    </source>
</reference>
<dbReference type="PANTHER" id="PTHR13748:SF62">
    <property type="entry name" value="COBW DOMAIN-CONTAINING PROTEIN"/>
    <property type="match status" value="1"/>
</dbReference>
<keyword evidence="8" id="KW-1185">Reference proteome</keyword>